<keyword evidence="2" id="KW-1185">Reference proteome</keyword>
<dbReference type="OrthoDB" id="397682at2"/>
<dbReference type="EMBL" id="LR215039">
    <property type="protein sequence ID" value="VEU75964.1"/>
    <property type="molecule type" value="Genomic_DNA"/>
</dbReference>
<protein>
    <submittedName>
        <fullName evidence="1">Uncharacterized protein</fullName>
    </submittedName>
</protein>
<organism evidence="1 2">
    <name type="scientific">Mycoplasmopsis columboralis</name>
    <dbReference type="NCBI Taxonomy" id="171282"/>
    <lineage>
        <taxon>Bacteria</taxon>
        <taxon>Bacillati</taxon>
        <taxon>Mycoplasmatota</taxon>
        <taxon>Mycoplasmoidales</taxon>
        <taxon>Metamycoplasmataceae</taxon>
        <taxon>Mycoplasmopsis</taxon>
    </lineage>
</organism>
<dbReference type="Proteomes" id="UP000289497">
    <property type="component" value="Chromosome"/>
</dbReference>
<proteinExistence type="predicted"/>
<dbReference type="AlphaFoldDB" id="A0A449B5S5"/>
<evidence type="ECO:0000313" key="2">
    <source>
        <dbReference type="Proteomes" id="UP000289497"/>
    </source>
</evidence>
<name>A0A449B5S5_9BACT</name>
<gene>
    <name evidence="1" type="ORF">NCTC10179_00121</name>
</gene>
<evidence type="ECO:0000313" key="1">
    <source>
        <dbReference type="EMBL" id="VEU75964.1"/>
    </source>
</evidence>
<accession>A0A449B5S5</accession>
<dbReference type="KEGG" id="mcou:NCTC10179_00121"/>
<dbReference type="RefSeq" id="WP_036434488.1">
    <property type="nucleotide sequence ID" value="NZ_LR215039.1"/>
</dbReference>
<reference evidence="1 2" key="1">
    <citation type="submission" date="2019-01" db="EMBL/GenBank/DDBJ databases">
        <authorList>
            <consortium name="Pathogen Informatics"/>
        </authorList>
    </citation>
    <scope>NUCLEOTIDE SEQUENCE [LARGE SCALE GENOMIC DNA]</scope>
    <source>
        <strain evidence="1 2">NCTC10179</strain>
    </source>
</reference>
<sequence length="422" mass="48275">MILAYADPKITPQPIKPKQGGTFAKVIFKTLAGVFFDFVGEILADTLTAFFPVLLPVNRLIKIGATVVGQAVSDLIFNNKVDPTNLLWSAGTAILSFGIAQGVRQLKKIKYTKKLVENTEKLKKGLEFYKKGITDKIAEISKYSLEQLAKTKKVKNTVLIALLNPQNVERVKKAFELSALLVKNPLALFTRAITFVAQKSKSHIMAQVAKLQQRALTKGLAKAIARGKLTPKQANRYIRFFRTKQKRWIPLISDWLRGVRLYHEELYDQTKNVTFMLYFDFAATGGHGKIKGKTPLELILPWSDFWAFINDPSPGRYYLDNIAWGEPWKRTIGENSTIVLKNLNQDLQNDLIKRYRLAKPDSYEQAINNLESYKNEVYKHRTNKRQLFATLYKNQGTAYIRFSREYQSGANRFTTKISRRIK</sequence>